<dbReference type="PRINTS" id="PR01100">
    <property type="entry name" value="SHIKIMTKNASE"/>
</dbReference>
<name>A0A6N8TZU0_9STAP</name>
<dbReference type="PANTHER" id="PTHR21087:SF16">
    <property type="entry name" value="SHIKIMATE KINASE 1, CHLOROPLASTIC"/>
    <property type="match status" value="1"/>
</dbReference>
<dbReference type="PANTHER" id="PTHR21087">
    <property type="entry name" value="SHIKIMATE KINASE"/>
    <property type="match status" value="1"/>
</dbReference>
<comment type="similarity">
    <text evidence="2 11">Belongs to the shikimate kinase family.</text>
</comment>
<dbReference type="GO" id="GO:0005524">
    <property type="term" value="F:ATP binding"/>
    <property type="evidence" value="ECO:0007669"/>
    <property type="project" value="UniProtKB-UniRule"/>
</dbReference>
<keyword evidence="6 11" id="KW-0547">Nucleotide-binding</keyword>
<comment type="subunit">
    <text evidence="11">Monomer.</text>
</comment>
<evidence type="ECO:0000313" key="12">
    <source>
        <dbReference type="EMBL" id="MXQ50206.1"/>
    </source>
</evidence>
<evidence type="ECO:0000256" key="9">
    <source>
        <dbReference type="ARBA" id="ARBA00023141"/>
    </source>
</evidence>
<keyword evidence="4 11" id="KW-0028">Amino-acid biosynthesis</keyword>
<dbReference type="InterPro" id="IPR027417">
    <property type="entry name" value="P-loop_NTPase"/>
</dbReference>
<dbReference type="UniPathway" id="UPA00053">
    <property type="reaction ID" value="UER00088"/>
</dbReference>
<protein>
    <recommendedName>
        <fullName evidence="3 11">Shikimate kinase</fullName>
        <shortName evidence="11">SK</shortName>
        <ecNumber evidence="3 11">2.7.1.71</ecNumber>
    </recommendedName>
</protein>
<dbReference type="GO" id="GO:0009073">
    <property type="term" value="P:aromatic amino acid family biosynthetic process"/>
    <property type="evidence" value="ECO:0007669"/>
    <property type="project" value="UniProtKB-KW"/>
</dbReference>
<keyword evidence="5 11" id="KW-0808">Transferase</keyword>
<comment type="function">
    <text evidence="11">Catalyzes the specific phosphorylation of the 3-hydroxyl group of shikimic acid using ATP as a cosubstrate.</text>
</comment>
<evidence type="ECO:0000256" key="2">
    <source>
        <dbReference type="ARBA" id="ARBA00006997"/>
    </source>
</evidence>
<keyword evidence="11" id="KW-0479">Metal-binding</keyword>
<keyword evidence="11" id="KW-0963">Cytoplasm</keyword>
<dbReference type="InterPro" id="IPR000623">
    <property type="entry name" value="Shikimate_kinase/TSH1"/>
</dbReference>
<gene>
    <name evidence="11" type="primary">aroK</name>
    <name evidence="12" type="ORF">GQ671_02670</name>
</gene>
<accession>A0A6N8TZU0</accession>
<evidence type="ECO:0000256" key="11">
    <source>
        <dbReference type="HAMAP-Rule" id="MF_00109"/>
    </source>
</evidence>
<dbReference type="GO" id="GO:0004765">
    <property type="term" value="F:shikimate kinase activity"/>
    <property type="evidence" value="ECO:0007669"/>
    <property type="project" value="UniProtKB-UniRule"/>
</dbReference>
<dbReference type="OrthoDB" id="9800332at2"/>
<sequence length="159" mass="17742">MILIGFMGSGKSTVAHSLGERMNLPVIDLDKEVVRMTGMEIPEIFKAEGEAGFRKREQEALVQIGGARCIVATGGGVVTYEPSCKLLENMEVPVVYLHADFETLYARIKNDSNRPLVKSREQVRALYEQRLRIYRKTADHEIDCSASVEQVVSSILRIG</sequence>
<evidence type="ECO:0000256" key="7">
    <source>
        <dbReference type="ARBA" id="ARBA00022777"/>
    </source>
</evidence>
<evidence type="ECO:0000256" key="8">
    <source>
        <dbReference type="ARBA" id="ARBA00022840"/>
    </source>
</evidence>
<keyword evidence="13" id="KW-1185">Reference proteome</keyword>
<feature type="binding site" evidence="11">
    <location>
        <position position="30"/>
    </location>
    <ligand>
        <name>substrate</name>
    </ligand>
</feature>
<keyword evidence="8 11" id="KW-0067">ATP-binding</keyword>
<reference evidence="12 13" key="1">
    <citation type="submission" date="2019-12" db="EMBL/GenBank/DDBJ databases">
        <title>Salinicoccus cyprini sp. nov., isolated from gastro-intestinal tract of mirror carp, Cyprinus carpio var. specularis, collected from Gobind Sagar Reservoir, Himachal Pradesh, India.</title>
        <authorList>
            <person name="Talwar C."/>
            <person name="Singh A.K."/>
            <person name="Lal R."/>
            <person name="Negi R.K."/>
        </authorList>
    </citation>
    <scope>NUCLEOTIDE SEQUENCE [LARGE SCALE GENOMIC DNA]</scope>
    <source>
        <strain evidence="12 13">J-82</strain>
    </source>
</reference>
<dbReference type="GO" id="GO:0000287">
    <property type="term" value="F:magnesium ion binding"/>
    <property type="evidence" value="ECO:0007669"/>
    <property type="project" value="UniProtKB-UniRule"/>
</dbReference>
<dbReference type="EMBL" id="WUUK01000001">
    <property type="protein sequence ID" value="MXQ50206.1"/>
    <property type="molecule type" value="Genomic_DNA"/>
</dbReference>
<evidence type="ECO:0000256" key="3">
    <source>
        <dbReference type="ARBA" id="ARBA00012154"/>
    </source>
</evidence>
<keyword evidence="11" id="KW-0460">Magnesium</keyword>
<evidence type="ECO:0000256" key="1">
    <source>
        <dbReference type="ARBA" id="ARBA00004842"/>
    </source>
</evidence>
<keyword evidence="7 11" id="KW-0418">Kinase</keyword>
<dbReference type="GO" id="GO:0008652">
    <property type="term" value="P:amino acid biosynthetic process"/>
    <property type="evidence" value="ECO:0007669"/>
    <property type="project" value="UniProtKB-KW"/>
</dbReference>
<dbReference type="AlphaFoldDB" id="A0A6N8TZU0"/>
<feature type="binding site" evidence="11">
    <location>
        <position position="130"/>
    </location>
    <ligand>
        <name>substrate</name>
    </ligand>
</feature>
<organism evidence="12 13">
    <name type="scientific">Salinicoccus hispanicus</name>
    <dbReference type="NCBI Taxonomy" id="157225"/>
    <lineage>
        <taxon>Bacteria</taxon>
        <taxon>Bacillati</taxon>
        <taxon>Bacillota</taxon>
        <taxon>Bacilli</taxon>
        <taxon>Bacillales</taxon>
        <taxon>Staphylococcaceae</taxon>
        <taxon>Salinicoccus</taxon>
    </lineage>
</organism>
<comment type="pathway">
    <text evidence="1 11">Metabolic intermediate biosynthesis; chorismate biosynthesis; chorismate from D-erythrose 4-phosphate and phosphoenolpyruvate: step 5/7.</text>
</comment>
<dbReference type="CDD" id="cd00464">
    <property type="entry name" value="SK"/>
    <property type="match status" value="1"/>
</dbReference>
<dbReference type="EC" id="2.7.1.71" evidence="3 11"/>
<feature type="binding site" evidence="11">
    <location>
        <position position="75"/>
    </location>
    <ligand>
        <name>substrate</name>
    </ligand>
</feature>
<comment type="caution">
    <text evidence="12">The sequence shown here is derived from an EMBL/GenBank/DDBJ whole genome shotgun (WGS) entry which is preliminary data.</text>
</comment>
<dbReference type="PROSITE" id="PS01128">
    <property type="entry name" value="SHIKIMATE_KINASE"/>
    <property type="match status" value="1"/>
</dbReference>
<feature type="binding site" evidence="11">
    <location>
        <position position="54"/>
    </location>
    <ligand>
        <name>substrate</name>
    </ligand>
</feature>
<dbReference type="Gene3D" id="3.40.50.300">
    <property type="entry name" value="P-loop containing nucleotide triphosphate hydrolases"/>
    <property type="match status" value="1"/>
</dbReference>
<comment type="catalytic activity">
    <reaction evidence="10 11">
        <text>shikimate + ATP = 3-phosphoshikimate + ADP + H(+)</text>
        <dbReference type="Rhea" id="RHEA:13121"/>
        <dbReference type="ChEBI" id="CHEBI:15378"/>
        <dbReference type="ChEBI" id="CHEBI:30616"/>
        <dbReference type="ChEBI" id="CHEBI:36208"/>
        <dbReference type="ChEBI" id="CHEBI:145989"/>
        <dbReference type="ChEBI" id="CHEBI:456216"/>
        <dbReference type="EC" id="2.7.1.71"/>
    </reaction>
</comment>
<evidence type="ECO:0000256" key="10">
    <source>
        <dbReference type="ARBA" id="ARBA00048567"/>
    </source>
</evidence>
<feature type="binding site" evidence="11">
    <location>
        <position position="114"/>
    </location>
    <ligand>
        <name>ATP</name>
        <dbReference type="ChEBI" id="CHEBI:30616"/>
    </ligand>
</feature>
<dbReference type="HAMAP" id="MF_00109">
    <property type="entry name" value="Shikimate_kinase"/>
    <property type="match status" value="1"/>
</dbReference>
<evidence type="ECO:0000313" key="13">
    <source>
        <dbReference type="Proteomes" id="UP000436284"/>
    </source>
</evidence>
<dbReference type="Pfam" id="PF01202">
    <property type="entry name" value="SKI"/>
    <property type="match status" value="1"/>
</dbReference>
<evidence type="ECO:0000256" key="4">
    <source>
        <dbReference type="ARBA" id="ARBA00022605"/>
    </source>
</evidence>
<comment type="subcellular location">
    <subcellularLocation>
        <location evidence="11">Cytoplasm</location>
    </subcellularLocation>
</comment>
<comment type="cofactor">
    <cofactor evidence="11">
        <name>Mg(2+)</name>
        <dbReference type="ChEBI" id="CHEBI:18420"/>
    </cofactor>
    <text evidence="11">Binds 1 Mg(2+) ion per subunit.</text>
</comment>
<keyword evidence="9 11" id="KW-0057">Aromatic amino acid biosynthesis</keyword>
<dbReference type="GO" id="GO:0005829">
    <property type="term" value="C:cytosol"/>
    <property type="evidence" value="ECO:0007669"/>
    <property type="project" value="TreeGrafter"/>
</dbReference>
<dbReference type="SUPFAM" id="SSF52540">
    <property type="entry name" value="P-loop containing nucleoside triphosphate hydrolases"/>
    <property type="match status" value="1"/>
</dbReference>
<proteinExistence type="inferred from homology"/>
<dbReference type="RefSeq" id="WP_160652301.1">
    <property type="nucleotide sequence ID" value="NZ_JBHRWU010000001.1"/>
</dbReference>
<evidence type="ECO:0000256" key="5">
    <source>
        <dbReference type="ARBA" id="ARBA00022679"/>
    </source>
</evidence>
<dbReference type="InterPro" id="IPR031322">
    <property type="entry name" value="Shikimate/glucono_kinase"/>
</dbReference>
<dbReference type="InterPro" id="IPR023000">
    <property type="entry name" value="Shikimate_kinase_CS"/>
</dbReference>
<feature type="binding site" evidence="11">
    <location>
        <position position="12"/>
    </location>
    <ligand>
        <name>Mg(2+)</name>
        <dbReference type="ChEBI" id="CHEBI:18420"/>
    </ligand>
</feature>
<comment type="caution">
    <text evidence="11">Lacks conserved residue(s) required for the propagation of feature annotation.</text>
</comment>
<dbReference type="GO" id="GO:0009423">
    <property type="term" value="P:chorismate biosynthetic process"/>
    <property type="evidence" value="ECO:0007669"/>
    <property type="project" value="UniProtKB-UniRule"/>
</dbReference>
<feature type="binding site" evidence="11">
    <location>
        <begin position="8"/>
        <end position="13"/>
    </location>
    <ligand>
        <name>ATP</name>
        <dbReference type="ChEBI" id="CHEBI:30616"/>
    </ligand>
</feature>
<evidence type="ECO:0000256" key="6">
    <source>
        <dbReference type="ARBA" id="ARBA00022741"/>
    </source>
</evidence>
<dbReference type="Proteomes" id="UP000436284">
    <property type="component" value="Unassembled WGS sequence"/>
</dbReference>